<name>A0A540M0V1_MALBA</name>
<dbReference type="AlphaFoldDB" id="A0A540M0V1"/>
<protein>
    <submittedName>
        <fullName evidence="2">Uncharacterized protein</fullName>
    </submittedName>
</protein>
<gene>
    <name evidence="2" type="ORF">C1H46_021936</name>
</gene>
<reference evidence="2 3" key="1">
    <citation type="journal article" date="2019" name="G3 (Bethesda)">
        <title>Sequencing of a Wild Apple (Malus baccata) Genome Unravels the Differences Between Cultivated and Wild Apple Species Regarding Disease Resistance and Cold Tolerance.</title>
        <authorList>
            <person name="Chen X."/>
        </authorList>
    </citation>
    <scope>NUCLEOTIDE SEQUENCE [LARGE SCALE GENOMIC DNA]</scope>
    <source>
        <strain evidence="3">cv. Shandingzi</strain>
        <tissue evidence="2">Leaves</tissue>
    </source>
</reference>
<accession>A0A540M0V1</accession>
<evidence type="ECO:0000256" key="1">
    <source>
        <dbReference type="SAM" id="MobiDB-lite"/>
    </source>
</evidence>
<organism evidence="2 3">
    <name type="scientific">Malus baccata</name>
    <name type="common">Siberian crab apple</name>
    <name type="synonym">Pyrus baccata</name>
    <dbReference type="NCBI Taxonomy" id="106549"/>
    <lineage>
        <taxon>Eukaryota</taxon>
        <taxon>Viridiplantae</taxon>
        <taxon>Streptophyta</taxon>
        <taxon>Embryophyta</taxon>
        <taxon>Tracheophyta</taxon>
        <taxon>Spermatophyta</taxon>
        <taxon>Magnoliopsida</taxon>
        <taxon>eudicotyledons</taxon>
        <taxon>Gunneridae</taxon>
        <taxon>Pentapetalae</taxon>
        <taxon>rosids</taxon>
        <taxon>fabids</taxon>
        <taxon>Rosales</taxon>
        <taxon>Rosaceae</taxon>
        <taxon>Amygdaloideae</taxon>
        <taxon>Maleae</taxon>
        <taxon>Malus</taxon>
    </lineage>
</organism>
<feature type="region of interest" description="Disordered" evidence="1">
    <location>
        <begin position="89"/>
        <end position="115"/>
    </location>
</feature>
<evidence type="ECO:0000313" key="2">
    <source>
        <dbReference type="EMBL" id="TQD92375.1"/>
    </source>
</evidence>
<dbReference type="EMBL" id="VIEB01000393">
    <property type="protein sequence ID" value="TQD92375.1"/>
    <property type="molecule type" value="Genomic_DNA"/>
</dbReference>
<comment type="caution">
    <text evidence="2">The sequence shown here is derived from an EMBL/GenBank/DDBJ whole genome shotgun (WGS) entry which is preliminary data.</text>
</comment>
<dbReference type="Proteomes" id="UP000315295">
    <property type="component" value="Unassembled WGS sequence"/>
</dbReference>
<keyword evidence="3" id="KW-1185">Reference proteome</keyword>
<feature type="region of interest" description="Disordered" evidence="1">
    <location>
        <begin position="1"/>
        <end position="74"/>
    </location>
</feature>
<feature type="compositionally biased region" description="Polar residues" evidence="1">
    <location>
        <begin position="27"/>
        <end position="42"/>
    </location>
</feature>
<feature type="compositionally biased region" description="Basic and acidic residues" evidence="1">
    <location>
        <begin position="43"/>
        <end position="69"/>
    </location>
</feature>
<sequence>MWIKDHTHISPHVVLPPAIRTPPLASALSNPTHTISQSSSPAEETHTLTRSLQSKDRKKENPNSLKYEDGQLWQHGRQQEKAVFVVRQRTRRGPARAKSQALHHQEVCGHAPLLA</sequence>
<proteinExistence type="predicted"/>
<evidence type="ECO:0000313" key="3">
    <source>
        <dbReference type="Proteomes" id="UP000315295"/>
    </source>
</evidence>